<dbReference type="STRING" id="543379.A0A232EGT3"/>
<gene>
    <name evidence="2" type="ORF">TSAR_000880</name>
</gene>
<dbReference type="OrthoDB" id="7697376at2759"/>
<feature type="compositionally biased region" description="Polar residues" evidence="1">
    <location>
        <begin position="114"/>
        <end position="130"/>
    </location>
</feature>
<feature type="compositionally biased region" description="Pro residues" evidence="1">
    <location>
        <begin position="221"/>
        <end position="230"/>
    </location>
</feature>
<evidence type="ECO:0000256" key="1">
    <source>
        <dbReference type="SAM" id="MobiDB-lite"/>
    </source>
</evidence>
<proteinExistence type="predicted"/>
<evidence type="ECO:0000313" key="3">
    <source>
        <dbReference type="Proteomes" id="UP000215335"/>
    </source>
</evidence>
<organism evidence="2 3">
    <name type="scientific">Trichomalopsis sarcophagae</name>
    <dbReference type="NCBI Taxonomy" id="543379"/>
    <lineage>
        <taxon>Eukaryota</taxon>
        <taxon>Metazoa</taxon>
        <taxon>Ecdysozoa</taxon>
        <taxon>Arthropoda</taxon>
        <taxon>Hexapoda</taxon>
        <taxon>Insecta</taxon>
        <taxon>Pterygota</taxon>
        <taxon>Neoptera</taxon>
        <taxon>Endopterygota</taxon>
        <taxon>Hymenoptera</taxon>
        <taxon>Apocrita</taxon>
        <taxon>Proctotrupomorpha</taxon>
        <taxon>Chalcidoidea</taxon>
        <taxon>Pteromalidae</taxon>
        <taxon>Pteromalinae</taxon>
        <taxon>Trichomalopsis</taxon>
    </lineage>
</organism>
<dbReference type="AlphaFoldDB" id="A0A232EGT3"/>
<feature type="region of interest" description="Disordered" evidence="1">
    <location>
        <begin position="79"/>
        <end position="153"/>
    </location>
</feature>
<dbReference type="EMBL" id="NNAY01004693">
    <property type="protein sequence ID" value="OXU17543.1"/>
    <property type="molecule type" value="Genomic_DNA"/>
</dbReference>
<keyword evidence="3" id="KW-1185">Reference proteome</keyword>
<feature type="compositionally biased region" description="Basic residues" evidence="1">
    <location>
        <begin position="267"/>
        <end position="276"/>
    </location>
</feature>
<accession>A0A232EGT3</accession>
<sequence>MERLDDFRANALENSRAAQGRQEKYYNAKHRNIEYKVGEKLWARYHILSSAAQAIAAKLSPKYAGPFIVTDRIGIHHDEEQFPKNSPVPQDSDSPVPEPLTSPKKDEHAAISQPAPSTKTTAGSAPQIPTSAVPKRRGRPRGSKKKTPLPTETIMLPVKKSATIIEVQAELLQQIKKLVAQMILAQTSEIPPTLGKLRTWPKLLRSLGETTRESAGLLPDRPAPALPAPAEPENEEVAPQSTSPDTPPPSTIDHLTSALEQWTARGAKSRACRRARQQAQQQEKATYEEVLLFTRHPDQGTEGGRATGASDQGKSPREEQKQALKLEQLRKLHKLEEIRTQLHKLEDP</sequence>
<comment type="caution">
    <text evidence="2">The sequence shown here is derived from an EMBL/GenBank/DDBJ whole genome shotgun (WGS) entry which is preliminary data.</text>
</comment>
<reference evidence="2 3" key="1">
    <citation type="journal article" date="2017" name="Curr. Biol.">
        <title>The Evolution of Venom by Co-option of Single-Copy Genes.</title>
        <authorList>
            <person name="Martinson E.O."/>
            <person name="Mrinalini"/>
            <person name="Kelkar Y.D."/>
            <person name="Chang C.H."/>
            <person name="Werren J.H."/>
        </authorList>
    </citation>
    <scope>NUCLEOTIDE SEQUENCE [LARGE SCALE GENOMIC DNA]</scope>
    <source>
        <strain evidence="2 3">Alberta</strain>
        <tissue evidence="2">Whole body</tissue>
    </source>
</reference>
<dbReference type="Proteomes" id="UP000215335">
    <property type="component" value="Unassembled WGS sequence"/>
</dbReference>
<evidence type="ECO:0000313" key="2">
    <source>
        <dbReference type="EMBL" id="OXU17543.1"/>
    </source>
</evidence>
<protein>
    <submittedName>
        <fullName evidence="2">Uncharacterized protein</fullName>
    </submittedName>
</protein>
<feature type="compositionally biased region" description="Basic residues" evidence="1">
    <location>
        <begin position="134"/>
        <end position="147"/>
    </location>
</feature>
<name>A0A232EGT3_9HYME</name>
<feature type="region of interest" description="Disordered" evidence="1">
    <location>
        <begin position="211"/>
        <end position="322"/>
    </location>
</feature>